<dbReference type="Proteomes" id="UP000309038">
    <property type="component" value="Unassembled WGS sequence"/>
</dbReference>
<sequence>MSSQQLVWLITGTSSGLGRCLTLEALKRGDKLEDLKAQGADTLELDVTAPPETLEEVAKKAIQIYGRIDVLVHNAGYGELGPLEEKAPKDVYDQFNTHIFGPLNINRAFLPYMRERRAGTVVWVGSLGGWKSIPTIGLYCATKHAIRGLSEALHTETSPFGLRSICIDAGFFRSNITEGVHHVSPEARIDDYRKMVEAATVKWEAMNHRQPGDPEKFAGVIVDVVRGEGSAFGKPFPLSLPLGSDAYGTIKEVCENMTEQLGEWKDVICSTDFPKDT</sequence>
<dbReference type="InterPro" id="IPR002347">
    <property type="entry name" value="SDR_fam"/>
</dbReference>
<reference evidence="5 6" key="1">
    <citation type="submission" date="2019-02" db="EMBL/GenBank/DDBJ databases">
        <title>Genome sequencing of the rare red list fungi Phlebia centrifuga.</title>
        <authorList>
            <person name="Buettner E."/>
            <person name="Kellner H."/>
        </authorList>
    </citation>
    <scope>NUCLEOTIDE SEQUENCE [LARGE SCALE GENOMIC DNA]</scope>
    <source>
        <strain evidence="5 6">DSM 108282</strain>
    </source>
</reference>
<dbReference type="PANTHER" id="PTHR43976">
    <property type="entry name" value="SHORT CHAIN DEHYDROGENASE"/>
    <property type="match status" value="1"/>
</dbReference>
<evidence type="ECO:0000313" key="5">
    <source>
        <dbReference type="EMBL" id="THH02229.1"/>
    </source>
</evidence>
<name>A0A4S4KU36_9APHY</name>
<dbReference type="GO" id="GO:0016491">
    <property type="term" value="F:oxidoreductase activity"/>
    <property type="evidence" value="ECO:0007669"/>
    <property type="project" value="UniProtKB-KW"/>
</dbReference>
<keyword evidence="3" id="KW-0560">Oxidoreductase</keyword>
<dbReference type="Gene3D" id="3.40.50.720">
    <property type="entry name" value="NAD(P)-binding Rossmann-like Domain"/>
    <property type="match status" value="1"/>
</dbReference>
<dbReference type="EMBL" id="SGPJ01000009">
    <property type="protein sequence ID" value="THH02229.1"/>
    <property type="molecule type" value="Genomic_DNA"/>
</dbReference>
<dbReference type="InterPro" id="IPR051911">
    <property type="entry name" value="SDR_oxidoreductase"/>
</dbReference>
<dbReference type="PROSITE" id="PS00061">
    <property type="entry name" value="ADH_SHORT"/>
    <property type="match status" value="1"/>
</dbReference>
<protein>
    <submittedName>
        <fullName evidence="5">Uncharacterized protein</fullName>
    </submittedName>
</protein>
<dbReference type="CDD" id="cd05374">
    <property type="entry name" value="17beta-HSD-like_SDR_c"/>
    <property type="match status" value="1"/>
</dbReference>
<dbReference type="InterPro" id="IPR036291">
    <property type="entry name" value="NAD(P)-bd_dom_sf"/>
</dbReference>
<dbReference type="InterPro" id="IPR020904">
    <property type="entry name" value="Sc_DH/Rdtase_CS"/>
</dbReference>
<accession>A0A4S4KU36</accession>
<dbReference type="PRINTS" id="PR00081">
    <property type="entry name" value="GDHRDH"/>
</dbReference>
<keyword evidence="6" id="KW-1185">Reference proteome</keyword>
<organism evidence="5 6">
    <name type="scientific">Hermanssonia centrifuga</name>
    <dbReference type="NCBI Taxonomy" id="98765"/>
    <lineage>
        <taxon>Eukaryota</taxon>
        <taxon>Fungi</taxon>
        <taxon>Dikarya</taxon>
        <taxon>Basidiomycota</taxon>
        <taxon>Agaricomycotina</taxon>
        <taxon>Agaricomycetes</taxon>
        <taxon>Polyporales</taxon>
        <taxon>Meruliaceae</taxon>
        <taxon>Hermanssonia</taxon>
    </lineage>
</organism>
<dbReference type="PRINTS" id="PR00080">
    <property type="entry name" value="SDRFAMILY"/>
</dbReference>
<dbReference type="AlphaFoldDB" id="A0A4S4KU36"/>
<gene>
    <name evidence="5" type="ORF">EW026_g613</name>
</gene>
<evidence type="ECO:0000256" key="3">
    <source>
        <dbReference type="ARBA" id="ARBA00023002"/>
    </source>
</evidence>
<proteinExistence type="inferred from homology"/>
<evidence type="ECO:0000256" key="1">
    <source>
        <dbReference type="ARBA" id="ARBA00006484"/>
    </source>
</evidence>
<dbReference type="SUPFAM" id="SSF51735">
    <property type="entry name" value="NAD(P)-binding Rossmann-fold domains"/>
    <property type="match status" value="1"/>
</dbReference>
<comment type="caution">
    <text evidence="5">The sequence shown here is derived from an EMBL/GenBank/DDBJ whole genome shotgun (WGS) entry which is preliminary data.</text>
</comment>
<keyword evidence="2" id="KW-0521">NADP</keyword>
<evidence type="ECO:0000256" key="4">
    <source>
        <dbReference type="RuleBase" id="RU000363"/>
    </source>
</evidence>
<evidence type="ECO:0000256" key="2">
    <source>
        <dbReference type="ARBA" id="ARBA00022857"/>
    </source>
</evidence>
<comment type="similarity">
    <text evidence="1 4">Belongs to the short-chain dehydrogenases/reductases (SDR) family.</text>
</comment>
<dbReference type="Pfam" id="PF00106">
    <property type="entry name" value="adh_short"/>
    <property type="match status" value="1"/>
</dbReference>
<dbReference type="PANTHER" id="PTHR43976:SF16">
    <property type="entry name" value="SHORT-CHAIN DEHYDROGENASE_REDUCTASE FAMILY PROTEIN"/>
    <property type="match status" value="1"/>
</dbReference>
<evidence type="ECO:0000313" key="6">
    <source>
        <dbReference type="Proteomes" id="UP000309038"/>
    </source>
</evidence>